<evidence type="ECO:0000313" key="5">
    <source>
        <dbReference type="EMBL" id="QBM28932.1"/>
    </source>
</evidence>
<dbReference type="Pfam" id="PF00462">
    <property type="entry name" value="Glutaredoxin"/>
    <property type="match status" value="1"/>
</dbReference>
<keyword evidence="2" id="KW-0732">Signal</keyword>
<feature type="chain" id="PRO_5020490227" evidence="2">
    <location>
        <begin position="33"/>
        <end position="220"/>
    </location>
</feature>
<name>A0A4P6WXY0_HYDPS</name>
<feature type="region of interest" description="Disordered" evidence="1">
    <location>
        <begin position="47"/>
        <end position="73"/>
    </location>
</feature>
<dbReference type="Pfam" id="PF13511">
    <property type="entry name" value="DUF4124"/>
    <property type="match status" value="1"/>
</dbReference>
<evidence type="ECO:0000259" key="4">
    <source>
        <dbReference type="Pfam" id="PF13511"/>
    </source>
</evidence>
<feature type="domain" description="Glutaredoxin" evidence="3">
    <location>
        <begin position="87"/>
        <end position="143"/>
    </location>
</feature>
<reference evidence="5 6" key="1">
    <citation type="submission" date="2019-03" db="EMBL/GenBank/DDBJ databases">
        <authorList>
            <person name="Sebastian G."/>
            <person name="Baumann P."/>
            <person name="Ruckert C."/>
            <person name="Kalinowski J."/>
            <person name="Nebel B."/>
            <person name="Takors R."/>
            <person name="Blombach B."/>
        </authorList>
    </citation>
    <scope>NUCLEOTIDE SEQUENCE [LARGE SCALE GENOMIC DNA]</scope>
    <source>
        <strain evidence="5 6">DSM 1084</strain>
    </source>
</reference>
<protein>
    <submittedName>
        <fullName evidence="5">Uncharacterized protein</fullName>
    </submittedName>
</protein>
<evidence type="ECO:0000259" key="3">
    <source>
        <dbReference type="Pfam" id="PF00462"/>
    </source>
</evidence>
<dbReference type="InterPro" id="IPR036249">
    <property type="entry name" value="Thioredoxin-like_sf"/>
</dbReference>
<dbReference type="PROSITE" id="PS51354">
    <property type="entry name" value="GLUTAREDOXIN_2"/>
    <property type="match status" value="1"/>
</dbReference>
<feature type="region of interest" description="Disordered" evidence="1">
    <location>
        <begin position="182"/>
        <end position="220"/>
    </location>
</feature>
<dbReference type="RefSeq" id="WP_207959166.1">
    <property type="nucleotide sequence ID" value="NZ_CP037867.1"/>
</dbReference>
<evidence type="ECO:0000256" key="2">
    <source>
        <dbReference type="SAM" id="SignalP"/>
    </source>
</evidence>
<dbReference type="Proteomes" id="UP000293912">
    <property type="component" value="Chromosome"/>
</dbReference>
<keyword evidence="6" id="KW-1185">Reference proteome</keyword>
<dbReference type="InterPro" id="IPR025392">
    <property type="entry name" value="DUF4124"/>
</dbReference>
<dbReference type="CDD" id="cd02976">
    <property type="entry name" value="NrdH"/>
    <property type="match status" value="1"/>
</dbReference>
<sequence length="220" mass="22646" precursor="true">MRSFCRHSIFSVSKLAPAVALAGMLVAPLASAQGVYRIVGPDGKVTYSDQPPPAATNARPVDGASSAGSAAPTLPAEVRQAASRYPVTLYTGADCSPCDSGRNFLSTRGIPFAEKTVNSSDDVAAFKRLSGATSLPLLTVGGQQLKGYSATEWGQYLDAAGYPKKSVLPPSYRREAATPLVEAKQAAAPATRTPAGQPAADTPAEVPVTPPASNPSGIRF</sequence>
<dbReference type="KEGG" id="hpse:HPF_14620"/>
<organism evidence="5 6">
    <name type="scientific">Hydrogenophaga pseudoflava</name>
    <name type="common">Pseudomonas carboxydoflava</name>
    <dbReference type="NCBI Taxonomy" id="47421"/>
    <lineage>
        <taxon>Bacteria</taxon>
        <taxon>Pseudomonadati</taxon>
        <taxon>Pseudomonadota</taxon>
        <taxon>Betaproteobacteria</taxon>
        <taxon>Burkholderiales</taxon>
        <taxon>Comamonadaceae</taxon>
        <taxon>Hydrogenophaga</taxon>
    </lineage>
</organism>
<proteinExistence type="predicted"/>
<feature type="signal peptide" evidence="2">
    <location>
        <begin position="1"/>
        <end position="32"/>
    </location>
</feature>
<dbReference type="Gene3D" id="3.40.30.10">
    <property type="entry name" value="Glutaredoxin"/>
    <property type="match status" value="1"/>
</dbReference>
<evidence type="ECO:0000256" key="1">
    <source>
        <dbReference type="SAM" id="MobiDB-lite"/>
    </source>
</evidence>
<dbReference type="AlphaFoldDB" id="A0A4P6WXY0"/>
<dbReference type="SUPFAM" id="SSF52833">
    <property type="entry name" value="Thioredoxin-like"/>
    <property type="match status" value="1"/>
</dbReference>
<feature type="domain" description="DUF4124" evidence="4">
    <location>
        <begin position="24"/>
        <end position="75"/>
    </location>
</feature>
<evidence type="ECO:0000313" key="6">
    <source>
        <dbReference type="Proteomes" id="UP000293912"/>
    </source>
</evidence>
<accession>A0A4P6WXY0</accession>
<gene>
    <name evidence="5" type="ORF">HPF_14620</name>
</gene>
<dbReference type="InterPro" id="IPR002109">
    <property type="entry name" value="Glutaredoxin"/>
</dbReference>
<dbReference type="EMBL" id="CP037867">
    <property type="protein sequence ID" value="QBM28932.1"/>
    <property type="molecule type" value="Genomic_DNA"/>
</dbReference>